<dbReference type="EMBL" id="JBITLE010000018">
    <property type="protein sequence ID" value="MFI7266352.1"/>
    <property type="molecule type" value="Genomic_DNA"/>
</dbReference>
<dbReference type="InterPro" id="IPR000653">
    <property type="entry name" value="DegT/StrS_aminotransferase"/>
</dbReference>
<protein>
    <submittedName>
        <fullName evidence="3">DegT/DnrJ/EryC1/StrS family aminotransferase</fullName>
    </submittedName>
</protein>
<organism evidence="3 4">
    <name type="scientific">Micromonospora maritima</name>
    <dbReference type="NCBI Taxonomy" id="986711"/>
    <lineage>
        <taxon>Bacteria</taxon>
        <taxon>Bacillati</taxon>
        <taxon>Actinomycetota</taxon>
        <taxon>Actinomycetes</taxon>
        <taxon>Micromonosporales</taxon>
        <taxon>Micromonosporaceae</taxon>
        <taxon>Micromonospora</taxon>
    </lineage>
</organism>
<dbReference type="Proteomes" id="UP001612812">
    <property type="component" value="Unassembled WGS sequence"/>
</dbReference>
<gene>
    <name evidence="3" type="ORF">ACIBP4_29105</name>
</gene>
<dbReference type="Gene3D" id="3.40.640.10">
    <property type="entry name" value="Type I PLP-dependent aspartate aminotransferase-like (Major domain)"/>
    <property type="match status" value="1"/>
</dbReference>
<dbReference type="Pfam" id="PF01041">
    <property type="entry name" value="DegT_DnrJ_EryC1"/>
    <property type="match status" value="1"/>
</dbReference>
<sequence length="385" mass="41805">MSDLPAPEFPAWPQFGDEERTGLVRALEQGQWWRVGGDEVDTFEAEFAAYHGAPYALAVTNGTHALEVALEVLGVGPGTEVIVPAFTFISSSLAAQRLGAVAVPVDVDADTYCVDPDAVAAAITPRTRVVMPVHMAGQFADMDALDKIAADAGVALLQDAAHAHGARWQGKRVGELGSVAAFSFQNGKLMTAGEGGAVLFPDEESYEKAFLVHSCGRPRTDRDYLHRTTGSNYRMNEFSAAVLRAQLSRLDGQIALREQRWPLLASLLAEIPGVVPQGRDERGDRNPHYMAMFRVPGITVERRRAVVDALIARGVPAFVAFRAIYRCEGFWLAGAPDETVEQIAERCPNTEQIHADCIWLHHRTLLGTEEQMHLIAAVLADVLAG</sequence>
<dbReference type="InterPro" id="IPR015421">
    <property type="entry name" value="PyrdxlP-dep_Trfase_major"/>
</dbReference>
<reference evidence="3 4" key="1">
    <citation type="submission" date="2024-10" db="EMBL/GenBank/DDBJ databases">
        <title>The Natural Products Discovery Center: Release of the First 8490 Sequenced Strains for Exploring Actinobacteria Biosynthetic Diversity.</title>
        <authorList>
            <person name="Kalkreuter E."/>
            <person name="Kautsar S.A."/>
            <person name="Yang D."/>
            <person name="Bader C.D."/>
            <person name="Teijaro C.N."/>
            <person name="Fluegel L."/>
            <person name="Davis C.M."/>
            <person name="Simpson J.R."/>
            <person name="Lauterbach L."/>
            <person name="Steele A.D."/>
            <person name="Gui C."/>
            <person name="Meng S."/>
            <person name="Li G."/>
            <person name="Viehrig K."/>
            <person name="Ye F."/>
            <person name="Su P."/>
            <person name="Kiefer A.F."/>
            <person name="Nichols A."/>
            <person name="Cepeda A.J."/>
            <person name="Yan W."/>
            <person name="Fan B."/>
            <person name="Jiang Y."/>
            <person name="Adhikari A."/>
            <person name="Zheng C.-J."/>
            <person name="Schuster L."/>
            <person name="Cowan T.M."/>
            <person name="Smanski M.J."/>
            <person name="Chevrette M.G."/>
            <person name="De Carvalho L.P.S."/>
            <person name="Shen B."/>
        </authorList>
    </citation>
    <scope>NUCLEOTIDE SEQUENCE [LARGE SCALE GENOMIC DNA]</scope>
    <source>
        <strain evidence="3 4">NPDC049845</strain>
    </source>
</reference>
<keyword evidence="2" id="KW-0663">Pyridoxal phosphate</keyword>
<dbReference type="PIRSF" id="PIRSF000390">
    <property type="entry name" value="PLP_StrS"/>
    <property type="match status" value="1"/>
</dbReference>
<evidence type="ECO:0000313" key="3">
    <source>
        <dbReference type="EMBL" id="MFI7266352.1"/>
    </source>
</evidence>
<comment type="similarity">
    <text evidence="2">Belongs to the DegT/DnrJ/EryC1 family.</text>
</comment>
<comment type="caution">
    <text evidence="3">The sequence shown here is derived from an EMBL/GenBank/DDBJ whole genome shotgun (WGS) entry which is preliminary data.</text>
</comment>
<dbReference type="PANTHER" id="PTHR30244:SF34">
    <property type="entry name" value="DTDP-4-AMINO-4,6-DIDEOXYGALACTOSE TRANSAMINASE"/>
    <property type="match status" value="1"/>
</dbReference>
<dbReference type="PANTHER" id="PTHR30244">
    <property type="entry name" value="TRANSAMINASE"/>
    <property type="match status" value="1"/>
</dbReference>
<name>A0ABW7ZVZ0_9ACTN</name>
<evidence type="ECO:0000313" key="4">
    <source>
        <dbReference type="Proteomes" id="UP001612812"/>
    </source>
</evidence>
<dbReference type="SUPFAM" id="SSF53383">
    <property type="entry name" value="PLP-dependent transferases"/>
    <property type="match status" value="1"/>
</dbReference>
<dbReference type="InterPro" id="IPR015422">
    <property type="entry name" value="PyrdxlP-dep_Trfase_small"/>
</dbReference>
<proteinExistence type="inferred from homology"/>
<keyword evidence="3" id="KW-0808">Transferase</keyword>
<dbReference type="RefSeq" id="WP_396765511.1">
    <property type="nucleotide sequence ID" value="NZ_JBITLA010000018.1"/>
</dbReference>
<evidence type="ECO:0000256" key="1">
    <source>
        <dbReference type="ARBA" id="ARBA00001933"/>
    </source>
</evidence>
<comment type="cofactor">
    <cofactor evidence="1">
        <name>pyridoxal 5'-phosphate</name>
        <dbReference type="ChEBI" id="CHEBI:597326"/>
    </cofactor>
</comment>
<dbReference type="GO" id="GO:0008483">
    <property type="term" value="F:transaminase activity"/>
    <property type="evidence" value="ECO:0007669"/>
    <property type="project" value="UniProtKB-KW"/>
</dbReference>
<dbReference type="CDD" id="cd00616">
    <property type="entry name" value="AHBA_syn"/>
    <property type="match status" value="1"/>
</dbReference>
<accession>A0ABW7ZVZ0</accession>
<keyword evidence="4" id="KW-1185">Reference proteome</keyword>
<dbReference type="InterPro" id="IPR015424">
    <property type="entry name" value="PyrdxlP-dep_Trfase"/>
</dbReference>
<keyword evidence="3" id="KW-0032">Aminotransferase</keyword>
<evidence type="ECO:0000256" key="2">
    <source>
        <dbReference type="RuleBase" id="RU004508"/>
    </source>
</evidence>
<dbReference type="Gene3D" id="3.90.1150.10">
    <property type="entry name" value="Aspartate Aminotransferase, domain 1"/>
    <property type="match status" value="1"/>
</dbReference>